<name>A0A5B7JWP7_PORTR</name>
<reference evidence="1 2" key="1">
    <citation type="submission" date="2019-05" db="EMBL/GenBank/DDBJ databases">
        <title>Another draft genome of Portunus trituberculatus and its Hox gene families provides insights of decapod evolution.</title>
        <authorList>
            <person name="Jeong J.-H."/>
            <person name="Song I."/>
            <person name="Kim S."/>
            <person name="Choi T."/>
            <person name="Kim D."/>
            <person name="Ryu S."/>
            <person name="Kim W."/>
        </authorList>
    </citation>
    <scope>NUCLEOTIDE SEQUENCE [LARGE SCALE GENOMIC DNA]</scope>
    <source>
        <tissue evidence="1">Muscle</tissue>
    </source>
</reference>
<comment type="caution">
    <text evidence="1">The sequence shown here is derived from an EMBL/GenBank/DDBJ whole genome shotgun (WGS) entry which is preliminary data.</text>
</comment>
<dbReference type="Proteomes" id="UP000324222">
    <property type="component" value="Unassembled WGS sequence"/>
</dbReference>
<evidence type="ECO:0000313" key="1">
    <source>
        <dbReference type="EMBL" id="MPC98985.1"/>
    </source>
</evidence>
<proteinExistence type="predicted"/>
<gene>
    <name evidence="1" type="ORF">E2C01_094377</name>
</gene>
<keyword evidence="2" id="KW-1185">Reference proteome</keyword>
<organism evidence="1 2">
    <name type="scientific">Portunus trituberculatus</name>
    <name type="common">Swimming crab</name>
    <name type="synonym">Neptunus trituberculatus</name>
    <dbReference type="NCBI Taxonomy" id="210409"/>
    <lineage>
        <taxon>Eukaryota</taxon>
        <taxon>Metazoa</taxon>
        <taxon>Ecdysozoa</taxon>
        <taxon>Arthropoda</taxon>
        <taxon>Crustacea</taxon>
        <taxon>Multicrustacea</taxon>
        <taxon>Malacostraca</taxon>
        <taxon>Eumalacostraca</taxon>
        <taxon>Eucarida</taxon>
        <taxon>Decapoda</taxon>
        <taxon>Pleocyemata</taxon>
        <taxon>Brachyura</taxon>
        <taxon>Eubrachyura</taxon>
        <taxon>Portunoidea</taxon>
        <taxon>Portunidae</taxon>
        <taxon>Portuninae</taxon>
        <taxon>Portunus</taxon>
    </lineage>
</organism>
<dbReference type="EMBL" id="VSRR010116496">
    <property type="protein sequence ID" value="MPC98985.1"/>
    <property type="molecule type" value="Genomic_DNA"/>
</dbReference>
<sequence>MRIEKLGGDRDGATVSCLRQLCIGEEKKMRFSRGYVVFYRLKIRSETANVAEVNVEKVEGGVKAFGVSDLGTFLVPSTEGDSETLIGVPNFLLNFDFQVKGVYVVSACSFV</sequence>
<dbReference type="AlphaFoldDB" id="A0A5B7JWP7"/>
<accession>A0A5B7JWP7</accession>
<protein>
    <submittedName>
        <fullName evidence="1">Uncharacterized protein</fullName>
    </submittedName>
</protein>
<evidence type="ECO:0000313" key="2">
    <source>
        <dbReference type="Proteomes" id="UP000324222"/>
    </source>
</evidence>